<proteinExistence type="predicted"/>
<protein>
    <submittedName>
        <fullName evidence="3">Uncharacterized protein</fullName>
    </submittedName>
</protein>
<feature type="region of interest" description="Disordered" evidence="1">
    <location>
        <begin position="84"/>
        <end position="117"/>
    </location>
</feature>
<gene>
    <name evidence="3" type="ORF">BINO364_LOCUS16128</name>
</gene>
<feature type="signal peptide" evidence="2">
    <location>
        <begin position="1"/>
        <end position="16"/>
    </location>
</feature>
<dbReference type="Proteomes" id="UP000838878">
    <property type="component" value="Chromosome 9"/>
</dbReference>
<evidence type="ECO:0000313" key="3">
    <source>
        <dbReference type="EMBL" id="CAH0731232.1"/>
    </source>
</evidence>
<feature type="region of interest" description="Disordered" evidence="1">
    <location>
        <begin position="494"/>
        <end position="514"/>
    </location>
</feature>
<dbReference type="EMBL" id="OV170229">
    <property type="protein sequence ID" value="CAH0731232.1"/>
    <property type="molecule type" value="Genomic_DNA"/>
</dbReference>
<accession>A0A8J9WAH6</accession>
<reference evidence="3" key="1">
    <citation type="submission" date="2021-12" db="EMBL/GenBank/DDBJ databases">
        <authorList>
            <person name="Martin H S."/>
        </authorList>
    </citation>
    <scope>NUCLEOTIDE SEQUENCE</scope>
</reference>
<keyword evidence="2" id="KW-0732">Signal</keyword>
<organism evidence="3 4">
    <name type="scientific">Brenthis ino</name>
    <name type="common">lesser marbled fritillary</name>
    <dbReference type="NCBI Taxonomy" id="405034"/>
    <lineage>
        <taxon>Eukaryota</taxon>
        <taxon>Metazoa</taxon>
        <taxon>Ecdysozoa</taxon>
        <taxon>Arthropoda</taxon>
        <taxon>Hexapoda</taxon>
        <taxon>Insecta</taxon>
        <taxon>Pterygota</taxon>
        <taxon>Neoptera</taxon>
        <taxon>Endopterygota</taxon>
        <taxon>Lepidoptera</taxon>
        <taxon>Glossata</taxon>
        <taxon>Ditrysia</taxon>
        <taxon>Papilionoidea</taxon>
        <taxon>Nymphalidae</taxon>
        <taxon>Heliconiinae</taxon>
        <taxon>Argynnini</taxon>
        <taxon>Brenthis</taxon>
    </lineage>
</organism>
<dbReference type="OrthoDB" id="6930132at2759"/>
<dbReference type="AlphaFoldDB" id="A0A8J9WAH6"/>
<keyword evidence="4" id="KW-1185">Reference proteome</keyword>
<feature type="chain" id="PRO_5035480498" evidence="2">
    <location>
        <begin position="17"/>
        <end position="634"/>
    </location>
</feature>
<evidence type="ECO:0000256" key="2">
    <source>
        <dbReference type="SAM" id="SignalP"/>
    </source>
</evidence>
<name>A0A8J9WAH6_9NEOP</name>
<sequence length="634" mass="73315">MLYCLFLLFSLGIVLSITNYEETKYKTSIYKTSLKTPYNLQLTYKKALRTIENVKRNNDYNYPDWEEATPDQYDFLFTTKPNSSPETSLIITNSETSSSSIPSSLSPSTSNETTSSTVVENTRTFITPSIRTTYTTVAINASSTVLNSTTVTSTSTIKTELTDFPEVTTEDIFKSTTTSVAVTISTHNPIVDDIRNTKREGFFTASLLVLLRTAYAKDPNDLAPLIFTLHTEVVRNINIVKDLCRMNANHELNMFGPVVVELFTSMVRVAATTNLELVRTQIDYTAVVLDDRRNKILPDLNAVFDVVDNIYNEDDLKNIANAIKDVKDYPEVQQEAKEIVQELFQAFLFIPHGRIQEESNRRRNQIRKTKQPILSTSPVDFMEDWNYVKNATIMEDVKHRMKKYKKKFKHIKKNEKEKFRGPTTTTTTTTTTIRPKMHKSNYYIRKYVRKNLYKMKTTTKKTTRFRYRYYGKIRKFNIAYSKSNDVYSKSESEGYYSDDNIGSDESPISLEDNEDKAKETTPLFIFNNKYEGPLTVKAITEDSKNEGIVKNLDVSDSDPELKFKLNLKDALIHSDFKITNHRRFLEQKANKIKHNTFSDDEVVLKRGIYKVFGYKDNFAEMIKQKKNRQFYKDS</sequence>
<evidence type="ECO:0000313" key="4">
    <source>
        <dbReference type="Proteomes" id="UP000838878"/>
    </source>
</evidence>
<feature type="non-terminal residue" evidence="3">
    <location>
        <position position="634"/>
    </location>
</feature>
<feature type="compositionally biased region" description="Low complexity" evidence="1">
    <location>
        <begin position="87"/>
        <end position="117"/>
    </location>
</feature>
<evidence type="ECO:0000256" key="1">
    <source>
        <dbReference type="SAM" id="MobiDB-lite"/>
    </source>
</evidence>